<dbReference type="GeneID" id="87863377"/>
<gene>
    <name evidence="1" type="ORF">B0H65DRAFT_455097</name>
</gene>
<sequence>MASLRFISLLRCLVRTNGKRTKQFKTTSPALKSFIFQENLDHEHYHSSYIKRILLHKVKICNFFFTSLGCLLDPPNGDKKGSTCRVDCRYRCVFGQGSSKLPHQHYLRF</sequence>
<name>A0AAE0JJ24_9PEZI</name>
<dbReference type="AlphaFoldDB" id="A0AAE0JJ24"/>
<comment type="caution">
    <text evidence="1">The sequence shown here is derived from an EMBL/GenBank/DDBJ whole genome shotgun (WGS) entry which is preliminary data.</text>
</comment>
<protein>
    <submittedName>
        <fullName evidence="1">Uncharacterized protein</fullName>
    </submittedName>
</protein>
<organism evidence="1 2">
    <name type="scientific">Neurospora tetraspora</name>
    <dbReference type="NCBI Taxonomy" id="94610"/>
    <lineage>
        <taxon>Eukaryota</taxon>
        <taxon>Fungi</taxon>
        <taxon>Dikarya</taxon>
        <taxon>Ascomycota</taxon>
        <taxon>Pezizomycotina</taxon>
        <taxon>Sordariomycetes</taxon>
        <taxon>Sordariomycetidae</taxon>
        <taxon>Sordariales</taxon>
        <taxon>Sordariaceae</taxon>
        <taxon>Neurospora</taxon>
    </lineage>
</organism>
<reference evidence="1" key="2">
    <citation type="submission" date="2023-06" db="EMBL/GenBank/DDBJ databases">
        <authorList>
            <consortium name="Lawrence Berkeley National Laboratory"/>
            <person name="Haridas S."/>
            <person name="Hensen N."/>
            <person name="Bonometti L."/>
            <person name="Westerberg I."/>
            <person name="Brannstrom I.O."/>
            <person name="Guillou S."/>
            <person name="Cros-Aarteil S."/>
            <person name="Calhoun S."/>
            <person name="Kuo A."/>
            <person name="Mondo S."/>
            <person name="Pangilinan J."/>
            <person name="Riley R."/>
            <person name="Labutti K."/>
            <person name="Andreopoulos B."/>
            <person name="Lipzen A."/>
            <person name="Chen C."/>
            <person name="Yanf M."/>
            <person name="Daum C."/>
            <person name="Ng V."/>
            <person name="Clum A."/>
            <person name="Steindorff A."/>
            <person name="Ohm R."/>
            <person name="Martin F."/>
            <person name="Silar P."/>
            <person name="Natvig D."/>
            <person name="Lalanne C."/>
            <person name="Gautier V."/>
            <person name="Ament-Velasquez S.L."/>
            <person name="Kruys A."/>
            <person name="Hutchinson M.I."/>
            <person name="Powell A.J."/>
            <person name="Barry K."/>
            <person name="Miller A.N."/>
            <person name="Grigoriev I.V."/>
            <person name="Debuchy R."/>
            <person name="Gladieux P."/>
            <person name="Thoren M.H."/>
            <person name="Johannesson H."/>
        </authorList>
    </citation>
    <scope>NUCLEOTIDE SEQUENCE</scope>
    <source>
        <strain evidence="1">CBS 560.94</strain>
    </source>
</reference>
<keyword evidence="2" id="KW-1185">Reference proteome</keyword>
<dbReference type="RefSeq" id="XP_062683844.1">
    <property type="nucleotide sequence ID" value="XM_062826223.1"/>
</dbReference>
<evidence type="ECO:0000313" key="2">
    <source>
        <dbReference type="Proteomes" id="UP001278500"/>
    </source>
</evidence>
<accession>A0AAE0JJ24</accession>
<evidence type="ECO:0000313" key="1">
    <source>
        <dbReference type="EMBL" id="KAK3350549.1"/>
    </source>
</evidence>
<proteinExistence type="predicted"/>
<reference evidence="1" key="1">
    <citation type="journal article" date="2023" name="Mol. Phylogenet. Evol.">
        <title>Genome-scale phylogeny and comparative genomics of the fungal order Sordariales.</title>
        <authorList>
            <person name="Hensen N."/>
            <person name="Bonometti L."/>
            <person name="Westerberg I."/>
            <person name="Brannstrom I.O."/>
            <person name="Guillou S."/>
            <person name="Cros-Aarteil S."/>
            <person name="Calhoun S."/>
            <person name="Haridas S."/>
            <person name="Kuo A."/>
            <person name="Mondo S."/>
            <person name="Pangilinan J."/>
            <person name="Riley R."/>
            <person name="LaButti K."/>
            <person name="Andreopoulos B."/>
            <person name="Lipzen A."/>
            <person name="Chen C."/>
            <person name="Yan M."/>
            <person name="Daum C."/>
            <person name="Ng V."/>
            <person name="Clum A."/>
            <person name="Steindorff A."/>
            <person name="Ohm R.A."/>
            <person name="Martin F."/>
            <person name="Silar P."/>
            <person name="Natvig D.O."/>
            <person name="Lalanne C."/>
            <person name="Gautier V."/>
            <person name="Ament-Velasquez S.L."/>
            <person name="Kruys A."/>
            <person name="Hutchinson M.I."/>
            <person name="Powell A.J."/>
            <person name="Barry K."/>
            <person name="Miller A.N."/>
            <person name="Grigoriev I.V."/>
            <person name="Debuchy R."/>
            <person name="Gladieux P."/>
            <person name="Hiltunen Thoren M."/>
            <person name="Johannesson H."/>
        </authorList>
    </citation>
    <scope>NUCLEOTIDE SEQUENCE</scope>
    <source>
        <strain evidence="1">CBS 560.94</strain>
    </source>
</reference>
<dbReference type="Proteomes" id="UP001278500">
    <property type="component" value="Unassembled WGS sequence"/>
</dbReference>
<dbReference type="EMBL" id="JAUEPP010000002">
    <property type="protein sequence ID" value="KAK3350549.1"/>
    <property type="molecule type" value="Genomic_DNA"/>
</dbReference>